<dbReference type="EC" id="2.7.2.11" evidence="8"/>
<feature type="binding site" evidence="8">
    <location>
        <position position="159"/>
    </location>
    <ligand>
        <name>substrate</name>
    </ligand>
</feature>
<dbReference type="GO" id="GO:0005829">
    <property type="term" value="C:cytosol"/>
    <property type="evidence" value="ECO:0007669"/>
    <property type="project" value="TreeGrafter"/>
</dbReference>
<feature type="domain" description="Aspartate/glutamate/uridylate kinase" evidence="9">
    <location>
        <begin position="11"/>
        <end position="243"/>
    </location>
</feature>
<keyword evidence="4 8" id="KW-0808">Transferase</keyword>
<evidence type="ECO:0000256" key="5">
    <source>
        <dbReference type="ARBA" id="ARBA00022741"/>
    </source>
</evidence>
<evidence type="ECO:0000259" key="9">
    <source>
        <dbReference type="Pfam" id="PF00696"/>
    </source>
</evidence>
<feature type="binding site" evidence="8">
    <location>
        <position position="143"/>
    </location>
    <ligand>
        <name>substrate</name>
    </ligand>
</feature>
<evidence type="ECO:0000256" key="4">
    <source>
        <dbReference type="ARBA" id="ARBA00022679"/>
    </source>
</evidence>
<keyword evidence="3 8" id="KW-0641">Proline biosynthesis</keyword>
<feature type="binding site" evidence="8">
    <location>
        <begin position="179"/>
        <end position="180"/>
    </location>
    <ligand>
        <name>ATP</name>
        <dbReference type="ChEBI" id="CHEBI:30616"/>
    </ligand>
</feature>
<evidence type="ECO:0000256" key="1">
    <source>
        <dbReference type="ARBA" id="ARBA00022490"/>
    </source>
</evidence>
<dbReference type="FunFam" id="3.40.1160.10:FF:000018">
    <property type="entry name" value="Glutamate 5-kinase"/>
    <property type="match status" value="1"/>
</dbReference>
<feature type="binding site" evidence="8">
    <location>
        <position position="56"/>
    </location>
    <ligand>
        <name>substrate</name>
    </ligand>
</feature>
<keyword evidence="7 8" id="KW-0067">ATP-binding</keyword>
<comment type="pathway">
    <text evidence="8">Amino-acid biosynthesis; L-proline biosynthesis; L-glutamate 5-semialdehyde from L-glutamate: step 1/2.</text>
</comment>
<dbReference type="InterPro" id="IPR041739">
    <property type="entry name" value="G5K_ProB"/>
</dbReference>
<evidence type="ECO:0000313" key="10">
    <source>
        <dbReference type="EMBL" id="KRN89356.1"/>
    </source>
</evidence>
<dbReference type="InterPro" id="IPR005715">
    <property type="entry name" value="Glu_5kinase/COase_Synthase"/>
</dbReference>
<dbReference type="InterPro" id="IPR001057">
    <property type="entry name" value="Glu/AcGlu_kinase"/>
</dbReference>
<dbReference type="AlphaFoldDB" id="A0A0R2KR34"/>
<keyword evidence="1 8" id="KW-0963">Cytoplasm</keyword>
<evidence type="ECO:0000256" key="6">
    <source>
        <dbReference type="ARBA" id="ARBA00022777"/>
    </source>
</evidence>
<comment type="catalytic activity">
    <reaction evidence="8">
        <text>L-glutamate + ATP = L-glutamyl 5-phosphate + ADP</text>
        <dbReference type="Rhea" id="RHEA:14877"/>
        <dbReference type="ChEBI" id="CHEBI:29985"/>
        <dbReference type="ChEBI" id="CHEBI:30616"/>
        <dbReference type="ChEBI" id="CHEBI:58274"/>
        <dbReference type="ChEBI" id="CHEBI:456216"/>
        <dbReference type="EC" id="2.7.2.11"/>
    </reaction>
</comment>
<dbReference type="STRING" id="1122146.IV53_GL000073"/>
<evidence type="ECO:0000256" key="3">
    <source>
        <dbReference type="ARBA" id="ARBA00022650"/>
    </source>
</evidence>
<comment type="subcellular location">
    <subcellularLocation>
        <location evidence="8">Cytoplasm</location>
    </subcellularLocation>
</comment>
<dbReference type="RefSeq" id="WP_035463439.1">
    <property type="nucleotide sequence ID" value="NZ_AUHP01000012.1"/>
</dbReference>
<name>A0A0R2KR34_9LACO</name>
<dbReference type="PANTHER" id="PTHR43654:SF1">
    <property type="entry name" value="ISOPENTENYL PHOSPHATE KINASE"/>
    <property type="match status" value="1"/>
</dbReference>
<protein>
    <recommendedName>
        <fullName evidence="8">Glutamate 5-kinase</fullName>
        <ecNumber evidence="8">2.7.2.11</ecNumber>
    </recommendedName>
    <alternativeName>
        <fullName evidence="8">Gamma-glutamyl kinase</fullName>
        <shortName evidence="8">GK</shortName>
    </alternativeName>
</protein>
<dbReference type="HAMAP" id="MF_00456">
    <property type="entry name" value="ProB"/>
    <property type="match status" value="1"/>
</dbReference>
<proteinExistence type="inferred from homology"/>
<evidence type="ECO:0000313" key="11">
    <source>
        <dbReference type="Proteomes" id="UP000051500"/>
    </source>
</evidence>
<gene>
    <name evidence="8" type="primary">proB</name>
    <name evidence="10" type="ORF">IV53_GL000073</name>
</gene>
<comment type="function">
    <text evidence="8">Catalyzes the transfer of a phosphate group to glutamate to form L-glutamate 5-phosphate.</text>
</comment>
<organism evidence="10 11">
    <name type="scientific">Ligilactobacillus ceti DSM 22408</name>
    <dbReference type="NCBI Taxonomy" id="1122146"/>
    <lineage>
        <taxon>Bacteria</taxon>
        <taxon>Bacillati</taxon>
        <taxon>Bacillota</taxon>
        <taxon>Bacilli</taxon>
        <taxon>Lactobacillales</taxon>
        <taxon>Lactobacillaceae</taxon>
        <taxon>Ligilactobacillus</taxon>
    </lineage>
</organism>
<dbReference type="InterPro" id="IPR011529">
    <property type="entry name" value="Glu_5kinase"/>
</dbReference>
<dbReference type="PATRIC" id="fig|1122146.4.peg.75"/>
<dbReference type="Gene3D" id="3.40.1160.10">
    <property type="entry name" value="Acetylglutamate kinase-like"/>
    <property type="match status" value="1"/>
</dbReference>
<dbReference type="InterPro" id="IPR019797">
    <property type="entry name" value="Glutamate_5-kinase_CS"/>
</dbReference>
<dbReference type="eggNOG" id="COG0263">
    <property type="taxonomic scope" value="Bacteria"/>
</dbReference>
<dbReference type="InterPro" id="IPR001048">
    <property type="entry name" value="Asp/Glu/Uridylate_kinase"/>
</dbReference>
<accession>A0A0R2KR34</accession>
<dbReference type="NCBIfam" id="TIGR01027">
    <property type="entry name" value="proB"/>
    <property type="match status" value="1"/>
</dbReference>
<dbReference type="PRINTS" id="PR00474">
    <property type="entry name" value="GLU5KINASE"/>
</dbReference>
<evidence type="ECO:0000256" key="7">
    <source>
        <dbReference type="ARBA" id="ARBA00022840"/>
    </source>
</evidence>
<comment type="similarity">
    <text evidence="8">Belongs to the glutamate 5-kinase family.</text>
</comment>
<evidence type="ECO:0000256" key="8">
    <source>
        <dbReference type="HAMAP-Rule" id="MF_00456"/>
    </source>
</evidence>
<feature type="binding site" evidence="8">
    <location>
        <begin position="221"/>
        <end position="227"/>
    </location>
    <ligand>
        <name>ATP</name>
        <dbReference type="ChEBI" id="CHEBI:30616"/>
    </ligand>
</feature>
<keyword evidence="6 8" id="KW-0418">Kinase</keyword>
<dbReference type="GO" id="GO:0004349">
    <property type="term" value="F:glutamate 5-kinase activity"/>
    <property type="evidence" value="ECO:0007669"/>
    <property type="project" value="UniProtKB-UniRule"/>
</dbReference>
<dbReference type="PROSITE" id="PS00902">
    <property type="entry name" value="GLUTAMATE_5_KINASE"/>
    <property type="match status" value="1"/>
</dbReference>
<dbReference type="SUPFAM" id="SSF53633">
    <property type="entry name" value="Carbamate kinase-like"/>
    <property type="match status" value="1"/>
</dbReference>
<comment type="caution">
    <text evidence="10">The sequence shown here is derived from an EMBL/GenBank/DDBJ whole genome shotgun (WGS) entry which is preliminary data.</text>
</comment>
<dbReference type="Proteomes" id="UP000051500">
    <property type="component" value="Unassembled WGS sequence"/>
</dbReference>
<reference evidence="10 11" key="1">
    <citation type="journal article" date="2015" name="Genome Announc.">
        <title>Expanding the biotechnology potential of lactobacilli through comparative genomics of 213 strains and associated genera.</title>
        <authorList>
            <person name="Sun Z."/>
            <person name="Harris H.M."/>
            <person name="McCann A."/>
            <person name="Guo C."/>
            <person name="Argimon S."/>
            <person name="Zhang W."/>
            <person name="Yang X."/>
            <person name="Jeffery I.B."/>
            <person name="Cooney J.C."/>
            <person name="Kagawa T.F."/>
            <person name="Liu W."/>
            <person name="Song Y."/>
            <person name="Salvetti E."/>
            <person name="Wrobel A."/>
            <person name="Rasinkangas P."/>
            <person name="Parkhill J."/>
            <person name="Rea M.C."/>
            <person name="O'Sullivan O."/>
            <person name="Ritari J."/>
            <person name="Douillard F.P."/>
            <person name="Paul Ross R."/>
            <person name="Yang R."/>
            <person name="Briner A.E."/>
            <person name="Felis G.E."/>
            <person name="de Vos W.M."/>
            <person name="Barrangou R."/>
            <person name="Klaenhammer T.R."/>
            <person name="Caufield P.W."/>
            <person name="Cui Y."/>
            <person name="Zhang H."/>
            <person name="O'Toole P.W."/>
        </authorList>
    </citation>
    <scope>NUCLEOTIDE SEQUENCE [LARGE SCALE GENOMIC DNA]</scope>
    <source>
        <strain evidence="10 11">DSM 22408</strain>
    </source>
</reference>
<dbReference type="UniPathway" id="UPA00098">
    <property type="reaction ID" value="UER00359"/>
</dbReference>
<dbReference type="GO" id="GO:0055129">
    <property type="term" value="P:L-proline biosynthetic process"/>
    <property type="evidence" value="ECO:0007669"/>
    <property type="project" value="UniProtKB-UniRule"/>
</dbReference>
<dbReference type="CDD" id="cd04242">
    <property type="entry name" value="AAK_G5K_ProB"/>
    <property type="match status" value="1"/>
</dbReference>
<dbReference type="PIRSF" id="PIRSF000729">
    <property type="entry name" value="GK"/>
    <property type="match status" value="1"/>
</dbReference>
<dbReference type="Pfam" id="PF00696">
    <property type="entry name" value="AA_kinase"/>
    <property type="match status" value="1"/>
</dbReference>
<dbReference type="EMBL" id="JQBZ01000016">
    <property type="protein sequence ID" value="KRN89356.1"/>
    <property type="molecule type" value="Genomic_DNA"/>
</dbReference>
<dbReference type="OrthoDB" id="9804434at2"/>
<keyword evidence="11" id="KW-1185">Reference proteome</keyword>
<feature type="binding site" evidence="8">
    <location>
        <position position="16"/>
    </location>
    <ligand>
        <name>ATP</name>
        <dbReference type="ChEBI" id="CHEBI:30616"/>
    </ligand>
</feature>
<dbReference type="GO" id="GO:0005524">
    <property type="term" value="F:ATP binding"/>
    <property type="evidence" value="ECO:0007669"/>
    <property type="project" value="UniProtKB-KW"/>
</dbReference>
<sequence length="268" mass="28907">MGLERNLQQAKRIVVKVGTSSLTHANGLFNLQAIDQLSYTLSGLVNEGKEIVLVSSGAIGVGMGQLRLTQRPQSIPEQQALAAIGQSQLMAVYQQRFSLYGQKISQVLLTHDVLDYPHSRANVLNTFDTLLSWGVIPIVNENDTVAVAELDHITKFGDNDQLSAIVATAINADLLVMLSDIAGFYNKNPQKYSDAQLITEINEINEQTYQAAEGSGTNLGTGGMTTKLKAAEMMLAANKKMILADGSNPSIIFKILNNAAIGTLFAKK</sequence>
<keyword evidence="5 8" id="KW-0547">Nucleotide-binding</keyword>
<dbReference type="PANTHER" id="PTHR43654">
    <property type="entry name" value="GLUTAMATE 5-KINASE"/>
    <property type="match status" value="1"/>
</dbReference>
<dbReference type="InterPro" id="IPR036393">
    <property type="entry name" value="AceGlu_kinase-like_sf"/>
</dbReference>
<keyword evidence="2 8" id="KW-0028">Amino-acid biosynthesis</keyword>
<evidence type="ECO:0000256" key="2">
    <source>
        <dbReference type="ARBA" id="ARBA00022605"/>
    </source>
</evidence>